<comment type="similarity">
    <text evidence="1">Belongs to the type-B carboxylesterase/lipase family.</text>
</comment>
<accession>A0A1U9X1V8</accession>
<feature type="domain" description="Carboxylesterase type B" evidence="5">
    <location>
        <begin position="20"/>
        <end position="529"/>
    </location>
</feature>
<dbReference type="InterPro" id="IPR029058">
    <property type="entry name" value="AB_hydrolase_fold"/>
</dbReference>
<evidence type="ECO:0000313" key="6">
    <source>
        <dbReference type="EMBL" id="AQY62741.1"/>
    </source>
</evidence>
<dbReference type="EMBL" id="KY021852">
    <property type="protein sequence ID" value="AQY62741.1"/>
    <property type="molecule type" value="mRNA"/>
</dbReference>
<dbReference type="Pfam" id="PF00135">
    <property type="entry name" value="COesterase"/>
    <property type="match status" value="1"/>
</dbReference>
<keyword evidence="4" id="KW-0325">Glycoprotein</keyword>
<evidence type="ECO:0000256" key="3">
    <source>
        <dbReference type="ARBA" id="ARBA00022801"/>
    </source>
</evidence>
<dbReference type="GO" id="GO:0052689">
    <property type="term" value="F:carboxylic ester hydrolase activity"/>
    <property type="evidence" value="ECO:0007669"/>
    <property type="project" value="UniProtKB-KW"/>
</dbReference>
<name>A0A1U9X1V8_PIERA</name>
<evidence type="ECO:0000256" key="4">
    <source>
        <dbReference type="ARBA" id="ARBA00023180"/>
    </source>
</evidence>
<organism evidence="6">
    <name type="scientific">Pieris rapae</name>
    <name type="common">Small white butterfly</name>
    <name type="synonym">Artogeia rapae</name>
    <dbReference type="NCBI Taxonomy" id="64459"/>
    <lineage>
        <taxon>Eukaryota</taxon>
        <taxon>Metazoa</taxon>
        <taxon>Ecdysozoa</taxon>
        <taxon>Arthropoda</taxon>
        <taxon>Hexapoda</taxon>
        <taxon>Insecta</taxon>
        <taxon>Pterygota</taxon>
        <taxon>Neoptera</taxon>
        <taxon>Endopterygota</taxon>
        <taxon>Lepidoptera</taxon>
        <taxon>Glossata</taxon>
        <taxon>Ditrysia</taxon>
        <taxon>Papilionoidea</taxon>
        <taxon>Pieridae</taxon>
        <taxon>Pierinae</taxon>
        <taxon>Pieris</taxon>
    </lineage>
</organism>
<sequence>MFVFLSLLVFAYAQDNQANLSVNTTQGVVIGSRATDGNYYTFYGLHYGGNTAGENRFKAPTPPPTYPGEYYAIDNKVICAQPSPRGLIGVEDCLVLNVFTQSATGNRPVIVWLESEEYTTTRQELYSFNKLVEHDVVLVSISYRLSIFGFLCLGVPDAPGNAGIKDAIQALKWIQQNIAGFGGDPNNVAILAQGSGAAMAELITLSPLSQNLVHKVIAISGSALSPWAVAYEPVKYAKSLGEKLSYTDKSNAELAKLLASTDLSILTPALNDFEFFNNTPLFAPCIEESSLGADSVLTDSPINLIRNGNYNDVPYIAVFVDREGTLRAEQAAVNDWLGKMDKNFTDFIQVDLKFESESNRSAEAQKIRDFYFAQRVIAMDTIEDFLDYQGDTLVAVSVIRGVAERSKTSKSPVRLMEFAYRGTRNSDWSYPQIPLKGARHGSLLNYLFDFDLRPSDAAVQDAIIRRLVAFVKVGDPNPTNYVNPGIPWNTYTRESTIALRISGDDEILAGRSFQEEARVNIHQQRMDFWNSMYEKYYNPPQPTSSAEGLLCLSLLLTLSQILIKLL</sequence>
<keyword evidence="2" id="KW-0719">Serine esterase</keyword>
<dbReference type="PANTHER" id="PTHR43142:SF1">
    <property type="entry name" value="CARBOXYLIC ESTER HYDROLASE"/>
    <property type="match status" value="1"/>
</dbReference>
<dbReference type="InterPro" id="IPR002018">
    <property type="entry name" value="CarbesteraseB"/>
</dbReference>
<evidence type="ECO:0000256" key="1">
    <source>
        <dbReference type="ARBA" id="ARBA00005964"/>
    </source>
</evidence>
<evidence type="ECO:0000259" key="5">
    <source>
        <dbReference type="Pfam" id="PF00135"/>
    </source>
</evidence>
<dbReference type="SUPFAM" id="SSF53474">
    <property type="entry name" value="alpha/beta-Hydrolases"/>
    <property type="match status" value="1"/>
</dbReference>
<dbReference type="Gene3D" id="3.40.50.1820">
    <property type="entry name" value="alpha/beta hydrolase"/>
    <property type="match status" value="1"/>
</dbReference>
<keyword evidence="3" id="KW-0378">Hydrolase</keyword>
<protein>
    <submittedName>
        <fullName evidence="6">Carboxylesterase</fullName>
    </submittedName>
</protein>
<dbReference type="AlphaFoldDB" id="A0A1U9X1V8"/>
<proteinExistence type="evidence at transcript level"/>
<dbReference type="PANTHER" id="PTHR43142">
    <property type="entry name" value="CARBOXYLIC ESTER HYDROLASE"/>
    <property type="match status" value="1"/>
</dbReference>
<evidence type="ECO:0000256" key="2">
    <source>
        <dbReference type="ARBA" id="ARBA00022487"/>
    </source>
</evidence>
<reference evidence="6" key="1">
    <citation type="submission" date="2016-10" db="EMBL/GenBank/DDBJ databases">
        <title>Identification of esterase-like genes from the cabbage butterfly, Pieris rapae.</title>
        <authorList>
            <person name="Liu S."/>
        </authorList>
    </citation>
    <scope>NUCLEOTIDE SEQUENCE</scope>
    <source>
        <strain evidence="6">SH</strain>
    </source>
</reference>